<evidence type="ECO:0000256" key="4">
    <source>
        <dbReference type="ARBA" id="ARBA00022694"/>
    </source>
</evidence>
<sequence length="675" mass="73217">MLRAGKGVCVRHALSRFYSQQSTPHYDVCVIGGGHAGCEAAAGAARTGARTILLTQKLETVGELSCNPSIGGVGKGTLVREVDALDGLMGRVADKAGIQFHILNRSKGAAVWGPRAQIDRTLYKRNMQQILFNYPCLDVQAGSVFDLIFDKSNSDNPWGKIAGVQLENQEVIHCSQVVICTGTFLSGEIHMGMKRFPAGRLGDAPSIGLSASLKAAGFKLGRLQTGTPARLDRNTIDFSGMAKQVGDISPTPFSYLNDTVDNADNQVFCYQTATTPETHQMVKDNIHLSVHIQETRKGPRYCPSLEAKILRFGNKAKHTVWLEPEGYDSDVIYPNGISCSLPEEVQEPMMRTIPGLENVKMVKPAYGVEYDYIDPRELGPTLGTNRVKGLFLAGQINGTIPPDQSFDFLIIMSLGTTGYEEAAAQGAVAGINAGLAALGRPPLLLTRADGFTGVMIDDLIVKGAEEPYRMFTSRSEYRMSIRSDNADLRLTEKGRRIAGAVSDARWGEFESVRCTMVDTKNLLKSTSLSPQGWANHGISVQSDGVLRDAFQILRYPGVTTSHLKAVIPSLEDIHPRILARIGIDGQYDAHLARQEADVKAFSEDESLALDPKLDYASVLGLSSEVIEKLYIVKPTTIGAAKRMEGMTPPSLISLLKHAKRTWAQGHHVSTASASG</sequence>
<feature type="domain" description="tRNA uridine 5-carboxymethylaminomethyl modification enzyme C-terminal subdomain" evidence="6">
    <location>
        <begin position="585"/>
        <end position="656"/>
    </location>
</feature>
<dbReference type="InterPro" id="IPR026904">
    <property type="entry name" value="MnmG_C"/>
</dbReference>
<dbReference type="Gene3D" id="1.10.150.570">
    <property type="entry name" value="GidA associated domain, C-terminal subdomain"/>
    <property type="match status" value="1"/>
</dbReference>
<dbReference type="InterPro" id="IPR044920">
    <property type="entry name" value="MnmG_C_subdom_sf"/>
</dbReference>
<dbReference type="GO" id="GO:0030488">
    <property type="term" value="P:tRNA methylation"/>
    <property type="evidence" value="ECO:0007669"/>
    <property type="project" value="TreeGrafter"/>
</dbReference>
<dbReference type="Pfam" id="PF01134">
    <property type="entry name" value="GIDA"/>
    <property type="match status" value="2"/>
</dbReference>
<keyword evidence="3" id="KW-0285">Flavoprotein</keyword>
<dbReference type="FunFam" id="1.10.150.570:FF:000001">
    <property type="entry name" value="tRNA uridine 5-carboxymethylaminomethyl modification enzyme MnmG"/>
    <property type="match status" value="1"/>
</dbReference>
<evidence type="ECO:0000256" key="5">
    <source>
        <dbReference type="ARBA" id="ARBA00022827"/>
    </source>
</evidence>
<dbReference type="Proteomes" id="UP000027222">
    <property type="component" value="Unassembled WGS sequence"/>
</dbReference>
<protein>
    <recommendedName>
        <fullName evidence="6">tRNA uridine 5-carboxymethylaminomethyl modification enzyme C-terminal subdomain domain-containing protein</fullName>
    </recommendedName>
</protein>
<dbReference type="InterPro" id="IPR020595">
    <property type="entry name" value="MnmG-rel_CS"/>
</dbReference>
<dbReference type="InterPro" id="IPR002218">
    <property type="entry name" value="MnmG-rel"/>
</dbReference>
<comment type="cofactor">
    <cofactor evidence="1">
        <name>FAD</name>
        <dbReference type="ChEBI" id="CHEBI:57692"/>
    </cofactor>
</comment>
<dbReference type="SMART" id="SM01228">
    <property type="entry name" value="GIDA_assoc_3"/>
    <property type="match status" value="1"/>
</dbReference>
<dbReference type="InterPro" id="IPR036188">
    <property type="entry name" value="FAD/NAD-bd_sf"/>
</dbReference>
<dbReference type="OrthoDB" id="3329at2759"/>
<keyword evidence="8" id="KW-1185">Reference proteome</keyword>
<comment type="similarity">
    <text evidence="2">Belongs to the MnmG family.</text>
</comment>
<dbReference type="EMBL" id="KL142387">
    <property type="protein sequence ID" value="KDR72884.1"/>
    <property type="molecule type" value="Genomic_DNA"/>
</dbReference>
<dbReference type="InterPro" id="IPR049312">
    <property type="entry name" value="GIDA_C_N"/>
</dbReference>
<keyword evidence="4" id="KW-0819">tRNA processing</keyword>
<dbReference type="GO" id="GO:0070899">
    <property type="term" value="P:mitochondrial tRNA wobble uridine modification"/>
    <property type="evidence" value="ECO:0007669"/>
    <property type="project" value="UniProtKB-ARBA"/>
</dbReference>
<dbReference type="PANTHER" id="PTHR11806:SF0">
    <property type="entry name" value="PROTEIN MTO1 HOMOLOG, MITOCHONDRIAL"/>
    <property type="match status" value="1"/>
</dbReference>
<dbReference type="GO" id="GO:0005739">
    <property type="term" value="C:mitochondrion"/>
    <property type="evidence" value="ECO:0007669"/>
    <property type="project" value="GOC"/>
</dbReference>
<dbReference type="HOGENOM" id="CLU_007831_2_2_1"/>
<accession>A0A067SYW7</accession>
<evidence type="ECO:0000259" key="6">
    <source>
        <dbReference type="SMART" id="SM01228"/>
    </source>
</evidence>
<dbReference type="InterPro" id="IPR040131">
    <property type="entry name" value="MnmG_N"/>
</dbReference>
<reference evidence="8" key="1">
    <citation type="journal article" date="2014" name="Proc. Natl. Acad. Sci. U.S.A.">
        <title>Extensive sampling of basidiomycete genomes demonstrates inadequacy of the white-rot/brown-rot paradigm for wood decay fungi.</title>
        <authorList>
            <person name="Riley R."/>
            <person name="Salamov A.A."/>
            <person name="Brown D.W."/>
            <person name="Nagy L.G."/>
            <person name="Floudas D."/>
            <person name="Held B.W."/>
            <person name="Levasseur A."/>
            <person name="Lombard V."/>
            <person name="Morin E."/>
            <person name="Otillar R."/>
            <person name="Lindquist E.A."/>
            <person name="Sun H."/>
            <person name="LaButti K.M."/>
            <person name="Schmutz J."/>
            <person name="Jabbour D."/>
            <person name="Luo H."/>
            <person name="Baker S.E."/>
            <person name="Pisabarro A.G."/>
            <person name="Walton J.D."/>
            <person name="Blanchette R.A."/>
            <person name="Henrissat B."/>
            <person name="Martin F."/>
            <person name="Cullen D."/>
            <person name="Hibbett D.S."/>
            <person name="Grigoriev I.V."/>
        </authorList>
    </citation>
    <scope>NUCLEOTIDE SEQUENCE [LARGE SCALE GENOMIC DNA]</scope>
    <source>
        <strain evidence="8">CBS 339.88</strain>
    </source>
</reference>
<evidence type="ECO:0000313" key="8">
    <source>
        <dbReference type="Proteomes" id="UP000027222"/>
    </source>
</evidence>
<dbReference type="GO" id="GO:0050660">
    <property type="term" value="F:flavin adenine dinucleotide binding"/>
    <property type="evidence" value="ECO:0007669"/>
    <property type="project" value="InterPro"/>
</dbReference>
<dbReference type="SUPFAM" id="SSF51905">
    <property type="entry name" value="FAD/NAD(P)-binding domain"/>
    <property type="match status" value="1"/>
</dbReference>
<evidence type="ECO:0000256" key="1">
    <source>
        <dbReference type="ARBA" id="ARBA00001974"/>
    </source>
</evidence>
<keyword evidence="5" id="KW-0274">FAD</keyword>
<dbReference type="PANTHER" id="PTHR11806">
    <property type="entry name" value="GLUCOSE INHIBITED DIVISION PROTEIN A"/>
    <property type="match status" value="1"/>
</dbReference>
<dbReference type="STRING" id="685588.A0A067SYW7"/>
<proteinExistence type="inferred from homology"/>
<dbReference type="PROSITE" id="PS01280">
    <property type="entry name" value="GIDA_1"/>
    <property type="match status" value="1"/>
</dbReference>
<evidence type="ECO:0000313" key="7">
    <source>
        <dbReference type="EMBL" id="KDR72884.1"/>
    </source>
</evidence>
<dbReference type="AlphaFoldDB" id="A0A067SYW7"/>
<name>A0A067SYW7_GALM3</name>
<dbReference type="Gene3D" id="3.50.50.60">
    <property type="entry name" value="FAD/NAD(P)-binding domain"/>
    <property type="match status" value="2"/>
</dbReference>
<dbReference type="FunFam" id="3.50.50.60:FF:000145">
    <property type="entry name" value="tRNA uridine 5-carboxymethylaminomethyl modification enzyme"/>
    <property type="match status" value="1"/>
</dbReference>
<evidence type="ECO:0000256" key="2">
    <source>
        <dbReference type="ARBA" id="ARBA00007653"/>
    </source>
</evidence>
<gene>
    <name evidence="7" type="ORF">GALMADRAFT_158538</name>
</gene>
<organism evidence="7 8">
    <name type="scientific">Galerina marginata (strain CBS 339.88)</name>
    <dbReference type="NCBI Taxonomy" id="685588"/>
    <lineage>
        <taxon>Eukaryota</taxon>
        <taxon>Fungi</taxon>
        <taxon>Dikarya</taxon>
        <taxon>Basidiomycota</taxon>
        <taxon>Agaricomycotina</taxon>
        <taxon>Agaricomycetes</taxon>
        <taxon>Agaricomycetidae</taxon>
        <taxon>Agaricales</taxon>
        <taxon>Agaricineae</taxon>
        <taxon>Strophariaceae</taxon>
        <taxon>Galerina</taxon>
    </lineage>
</organism>
<evidence type="ECO:0000256" key="3">
    <source>
        <dbReference type="ARBA" id="ARBA00022630"/>
    </source>
</evidence>
<dbReference type="Pfam" id="PF13932">
    <property type="entry name" value="SAM_GIDA_C"/>
    <property type="match status" value="1"/>
</dbReference>
<dbReference type="Pfam" id="PF21680">
    <property type="entry name" value="GIDA_C_1st"/>
    <property type="match status" value="1"/>
</dbReference>
<dbReference type="InterPro" id="IPR047001">
    <property type="entry name" value="MnmG_C_subdom"/>
</dbReference>
<dbReference type="PRINTS" id="PR00411">
    <property type="entry name" value="PNDRDTASEI"/>
</dbReference>